<dbReference type="Gene3D" id="6.10.250.3370">
    <property type="match status" value="1"/>
</dbReference>
<comment type="pathway">
    <text evidence="1">Siderophore biosynthesis.</text>
</comment>
<dbReference type="PANTHER" id="PTHR34384">
    <property type="entry name" value="L-2,3-DIAMINOPROPANOATE--CITRATE LIGASE"/>
    <property type="match status" value="1"/>
</dbReference>
<feature type="domain" description="Aerobactin siderophore biosynthesis IucA/IucC N-terminal" evidence="3">
    <location>
        <begin position="142"/>
        <end position="391"/>
    </location>
</feature>
<reference evidence="5 6" key="1">
    <citation type="submission" date="2023-03" db="EMBL/GenBank/DDBJ databases">
        <title>YIM 133296 draft genome.</title>
        <authorList>
            <person name="Xiong L."/>
        </authorList>
    </citation>
    <scope>NUCLEOTIDE SEQUENCE [LARGE SCALE GENOMIC DNA]</scope>
    <source>
        <strain evidence="5 6">YIM 133296</strain>
    </source>
</reference>
<protein>
    <submittedName>
        <fullName evidence="5">IucA/IucC family protein</fullName>
    </submittedName>
</protein>
<evidence type="ECO:0000259" key="3">
    <source>
        <dbReference type="Pfam" id="PF04183"/>
    </source>
</evidence>
<evidence type="ECO:0000256" key="1">
    <source>
        <dbReference type="ARBA" id="ARBA00004924"/>
    </source>
</evidence>
<dbReference type="Pfam" id="PF04183">
    <property type="entry name" value="IucA_IucC"/>
    <property type="match status" value="1"/>
</dbReference>
<dbReference type="PANTHER" id="PTHR34384:SF6">
    <property type="entry name" value="STAPHYLOFERRIN B SYNTHASE"/>
    <property type="match status" value="1"/>
</dbReference>
<keyword evidence="6" id="KW-1185">Reference proteome</keyword>
<sequence length="595" mass="66211">MTVTTEQDSYATHLTTRTMEGAQRALVGKIIAELAHERLVAPVADEDGHRLAVDSGRVVYRFRARRHHLEHWAIDGRSIERTVDGVPTRLDAQELITELAPALGISDALLPTYLEEIASTLSAAAWKSEHGARDVATLLDADYQQIESAMTEGHPAFVANNGRIGYGADDYAAYAPETGAPVRLVWLAARRAVTHLACGRGLDEQRLYAGELGEPALEAFHDRLRALGLDPADYVLVPVHPWQWVNKIAITFAPDLGRQDLVHLGVGEDSYQPQQSIRTFFNSAQPERHYVKMSLSIQNMGFVRGLSPRYMRATPAINDWVGQLVDADPTLRECGFGILRERASVGYTGDAYHRLDRVSPHQKMVAALWRESPVDRIAPDERLATMASLLHRDGDGNALVSAMIRASGLPASEWLRSYLRAYVRPVVHCLLRYELAYMPHGENLVMVVRDHVPVRMLMKDVGEEIAVMGDLPVPDEIARVRADVPQDVRALSLHTDVFDGFLRFLAAILDGDGVIAEDDFWAQVAACIREHEHDHPELAETARRYDLFRPTFRHSCLNRLQLRNTVQMVDLADQAESLIFAGELVNPIAAHVGQG</sequence>
<dbReference type="Proteomes" id="UP001528912">
    <property type="component" value="Unassembled WGS sequence"/>
</dbReference>
<proteinExistence type="inferred from homology"/>
<dbReference type="RefSeq" id="WP_277191616.1">
    <property type="nucleotide sequence ID" value="NZ_JAROAV010000024.1"/>
</dbReference>
<dbReference type="EMBL" id="JAROAV010000024">
    <property type="protein sequence ID" value="MDF8264002.1"/>
    <property type="molecule type" value="Genomic_DNA"/>
</dbReference>
<dbReference type="Gene3D" id="1.10.510.40">
    <property type="match status" value="1"/>
</dbReference>
<dbReference type="InterPro" id="IPR022770">
    <property type="entry name" value="IucA/IucC-like_C"/>
</dbReference>
<dbReference type="Gene3D" id="3.30.310.280">
    <property type="match status" value="1"/>
</dbReference>
<organism evidence="5 6">
    <name type="scientific">Luteipulveratus flavus</name>
    <dbReference type="NCBI Taxonomy" id="3031728"/>
    <lineage>
        <taxon>Bacteria</taxon>
        <taxon>Bacillati</taxon>
        <taxon>Actinomycetota</taxon>
        <taxon>Actinomycetes</taxon>
        <taxon>Micrococcales</taxon>
        <taxon>Dermacoccaceae</taxon>
        <taxon>Luteipulveratus</taxon>
    </lineage>
</organism>
<name>A0ABT6C6N6_9MICO</name>
<evidence type="ECO:0000313" key="5">
    <source>
        <dbReference type="EMBL" id="MDF8264002.1"/>
    </source>
</evidence>
<dbReference type="Pfam" id="PF06276">
    <property type="entry name" value="FhuF"/>
    <property type="match status" value="1"/>
</dbReference>
<dbReference type="InterPro" id="IPR037455">
    <property type="entry name" value="LucA/IucC-like"/>
</dbReference>
<comment type="caution">
    <text evidence="5">The sequence shown here is derived from an EMBL/GenBank/DDBJ whole genome shotgun (WGS) entry which is preliminary data.</text>
</comment>
<feature type="domain" description="Aerobactin siderophore biosynthesis IucA/IucC-like C-terminal" evidence="4">
    <location>
        <begin position="412"/>
        <end position="568"/>
    </location>
</feature>
<evidence type="ECO:0000313" key="6">
    <source>
        <dbReference type="Proteomes" id="UP001528912"/>
    </source>
</evidence>
<gene>
    <name evidence="5" type="ORF">P4R38_07110</name>
</gene>
<accession>A0ABT6C6N6</accession>
<evidence type="ECO:0000259" key="4">
    <source>
        <dbReference type="Pfam" id="PF06276"/>
    </source>
</evidence>
<comment type="similarity">
    <text evidence="2">Belongs to the IucA/IucC family.</text>
</comment>
<dbReference type="InterPro" id="IPR007310">
    <property type="entry name" value="Aerobactin_biosyn_IucA/IucC_N"/>
</dbReference>
<evidence type="ECO:0000256" key="2">
    <source>
        <dbReference type="ARBA" id="ARBA00007832"/>
    </source>
</evidence>